<dbReference type="EMBL" id="JACYWE010000003">
    <property type="protein sequence ID" value="MBD8506310.1"/>
    <property type="molecule type" value="Genomic_DNA"/>
</dbReference>
<evidence type="ECO:0000256" key="1">
    <source>
        <dbReference type="SAM" id="MobiDB-lite"/>
    </source>
</evidence>
<evidence type="ECO:0000256" key="2">
    <source>
        <dbReference type="SAM" id="Phobius"/>
    </source>
</evidence>
<protein>
    <submittedName>
        <fullName evidence="3">Uncharacterized protein</fullName>
    </submittedName>
</protein>
<feature type="transmembrane region" description="Helical" evidence="2">
    <location>
        <begin position="12"/>
        <end position="37"/>
    </location>
</feature>
<keyword evidence="2" id="KW-0812">Transmembrane</keyword>
<reference evidence="3" key="1">
    <citation type="submission" date="2020-09" db="EMBL/GenBank/DDBJ databases">
        <title>Hoyosella lacisalsi sp. nov., a halotolerant actinobacterium isolated from soil of Lake Gudzhirganskoe.</title>
        <authorList>
            <person name="Yang Q."/>
            <person name="Guo P.Y."/>
            <person name="Liu S.W."/>
            <person name="Li F.N."/>
            <person name="Sun C.H."/>
        </authorList>
    </citation>
    <scope>NUCLEOTIDE SEQUENCE</scope>
    <source>
        <strain evidence="3">G463</strain>
    </source>
</reference>
<keyword evidence="2" id="KW-1133">Transmembrane helix</keyword>
<sequence length="89" mass="8717">MRASEGPAGEFSMARLALFSLGAGSLVLLGAAAIILLAQPSPVIGLVIGLVGLGASVAAVGLVSTTMTRRALGPHGPEQRGSVKPGPSD</sequence>
<name>A0A927JCH4_9ACTN</name>
<evidence type="ECO:0000313" key="3">
    <source>
        <dbReference type="EMBL" id="MBD8506310.1"/>
    </source>
</evidence>
<feature type="region of interest" description="Disordered" evidence="1">
    <location>
        <begin position="69"/>
        <end position="89"/>
    </location>
</feature>
<organism evidence="3 4">
    <name type="scientific">Lolliginicoccus lacisalsi</name>
    <dbReference type="NCBI Taxonomy" id="2742202"/>
    <lineage>
        <taxon>Bacteria</taxon>
        <taxon>Bacillati</taxon>
        <taxon>Actinomycetota</taxon>
        <taxon>Actinomycetes</taxon>
        <taxon>Mycobacteriales</taxon>
        <taxon>Hoyosellaceae</taxon>
        <taxon>Lolliginicoccus</taxon>
    </lineage>
</organism>
<evidence type="ECO:0000313" key="4">
    <source>
        <dbReference type="Proteomes" id="UP000642993"/>
    </source>
</evidence>
<dbReference type="RefSeq" id="WP_192038752.1">
    <property type="nucleotide sequence ID" value="NZ_JACYWE010000003.1"/>
</dbReference>
<comment type="caution">
    <text evidence="3">The sequence shown here is derived from an EMBL/GenBank/DDBJ whole genome shotgun (WGS) entry which is preliminary data.</text>
</comment>
<proteinExistence type="predicted"/>
<feature type="transmembrane region" description="Helical" evidence="2">
    <location>
        <begin position="43"/>
        <end position="63"/>
    </location>
</feature>
<keyword evidence="4" id="KW-1185">Reference proteome</keyword>
<dbReference type="Proteomes" id="UP000642993">
    <property type="component" value="Unassembled WGS sequence"/>
</dbReference>
<accession>A0A927JCH4</accession>
<dbReference type="AlphaFoldDB" id="A0A927JCH4"/>
<keyword evidence="2" id="KW-0472">Membrane</keyword>
<gene>
    <name evidence="3" type="ORF">HT102_07430</name>
</gene>